<organism evidence="1 2">
    <name type="scientific">Fusobacterium necrophorum subsp. funduliforme</name>
    <dbReference type="NCBI Taxonomy" id="143387"/>
    <lineage>
        <taxon>Bacteria</taxon>
        <taxon>Fusobacteriati</taxon>
        <taxon>Fusobacteriota</taxon>
        <taxon>Fusobacteriia</taxon>
        <taxon>Fusobacteriales</taxon>
        <taxon>Fusobacteriaceae</taxon>
        <taxon>Fusobacterium</taxon>
    </lineage>
</organism>
<name>A0A162J643_9FUSO</name>
<evidence type="ECO:0000313" key="1">
    <source>
        <dbReference type="EMBL" id="KYL05204.1"/>
    </source>
</evidence>
<dbReference type="EMBL" id="LVEA01000001">
    <property type="protein sequence ID" value="KYL05204.1"/>
    <property type="molecule type" value="Genomic_DNA"/>
</dbReference>
<dbReference type="Proteomes" id="UP000075816">
    <property type="component" value="Unassembled WGS sequence"/>
</dbReference>
<accession>A0A162J643</accession>
<dbReference type="RefSeq" id="WP_062680667.1">
    <property type="nucleotide sequence ID" value="NZ_CAXOUF010000029.1"/>
</dbReference>
<evidence type="ECO:0000313" key="2">
    <source>
        <dbReference type="Proteomes" id="UP000075816"/>
    </source>
</evidence>
<proteinExistence type="predicted"/>
<comment type="caution">
    <text evidence="1">The sequence shown here is derived from an EMBL/GenBank/DDBJ whole genome shotgun (WGS) entry which is preliminary data.</text>
</comment>
<sequence>MKDEILIVFETNKVVNKEVLNDSIGLQRSDCVIVTFEEIMNHQINVKDFFAIMDGTIGNKIINQNKSHGSFLKENSIEYLLMKNGIYVIKAPNISQLTALHFDHSERNQNMFQEAIKEYDDKINFIKNKNIKLRTKSDFQNSYANGIILNDLMPVNPNQKIYKLVKAIPQQKEQNVEYLTLEHLDILKDIEKLLQYIK</sequence>
<protein>
    <submittedName>
        <fullName evidence="1">Uncharacterized protein</fullName>
    </submittedName>
</protein>
<dbReference type="AlphaFoldDB" id="A0A162J643"/>
<reference evidence="1 2" key="1">
    <citation type="submission" date="2016-03" db="EMBL/GenBank/DDBJ databases">
        <title>Comparative genomics of human isolates of Fusobacterium necrophorum.</title>
        <authorList>
            <person name="Jensen A."/>
            <person name="Bank S."/>
            <person name="Andersen P.S."/>
            <person name="Kristensen L.H."/>
            <person name="Prag J."/>
        </authorList>
    </citation>
    <scope>NUCLEOTIDE SEQUENCE [LARGE SCALE GENOMIC DNA]</scope>
    <source>
        <strain evidence="1 2">LS_1264</strain>
    </source>
</reference>
<gene>
    <name evidence="1" type="ORF">A2J07_00280</name>
</gene>